<keyword evidence="3" id="KW-1185">Reference proteome</keyword>
<feature type="signal peptide" evidence="1">
    <location>
        <begin position="1"/>
        <end position="19"/>
    </location>
</feature>
<protein>
    <submittedName>
        <fullName evidence="2">Uncharacterized protein</fullName>
    </submittedName>
</protein>
<dbReference type="EMBL" id="CCKQ01007570">
    <property type="protein sequence ID" value="CDW78959.1"/>
    <property type="molecule type" value="Genomic_DNA"/>
</dbReference>
<evidence type="ECO:0000313" key="2">
    <source>
        <dbReference type="EMBL" id="CDW78959.1"/>
    </source>
</evidence>
<feature type="chain" id="PRO_5001729267" evidence="1">
    <location>
        <begin position="20"/>
        <end position="354"/>
    </location>
</feature>
<gene>
    <name evidence="2" type="primary">Contig13544.g14453</name>
    <name evidence="2" type="ORF">STYLEM_7944</name>
</gene>
<organism evidence="2 3">
    <name type="scientific">Stylonychia lemnae</name>
    <name type="common">Ciliate</name>
    <dbReference type="NCBI Taxonomy" id="5949"/>
    <lineage>
        <taxon>Eukaryota</taxon>
        <taxon>Sar</taxon>
        <taxon>Alveolata</taxon>
        <taxon>Ciliophora</taxon>
        <taxon>Intramacronucleata</taxon>
        <taxon>Spirotrichea</taxon>
        <taxon>Stichotrichia</taxon>
        <taxon>Sporadotrichida</taxon>
        <taxon>Oxytrichidae</taxon>
        <taxon>Stylonychinae</taxon>
        <taxon>Stylonychia</taxon>
    </lineage>
</organism>
<sequence>MRKIALALAVVAFASLTQASSWAKYGDAYEKLSAQDKQKALWAEITSNDTPYGWYNALELGGLFVESMSTSLHWVGDTFEDGWLGVRDKYIHSVGSVATVKYTPVDNNEGYTGIFKSGADHGLIRLSIAKQPDQSESKHSAEAALDNFTPGFGLKFLRNNVPSGNLVAMYSVNGAKSWNFFRMDFTNHIPDAEGVALTLVAKKFETATPFVQYVGLSDIASYEQDGTLTTTPKFPFQLSFEPVLREKFTEDFSQDFQEQLASIQAGSQIYKVHAYAEPDSQKVHIGDLSITSPLVKSYFGDRYLFFKHQDIQEDIVFRPEWKSHYRVASKSSCPFSSIKNAAKGILQSAKKFMQ</sequence>
<dbReference type="OrthoDB" id="187102at2759"/>
<dbReference type="Proteomes" id="UP000039865">
    <property type="component" value="Unassembled WGS sequence"/>
</dbReference>
<evidence type="ECO:0000313" key="3">
    <source>
        <dbReference type="Proteomes" id="UP000039865"/>
    </source>
</evidence>
<evidence type="ECO:0000256" key="1">
    <source>
        <dbReference type="SAM" id="SignalP"/>
    </source>
</evidence>
<dbReference type="AlphaFoldDB" id="A0A078A9V1"/>
<name>A0A078A9V1_STYLE</name>
<proteinExistence type="predicted"/>
<dbReference type="InParanoid" id="A0A078A9V1"/>
<keyword evidence="1" id="KW-0732">Signal</keyword>
<dbReference type="OMA" id="HYRVASK"/>
<accession>A0A078A9V1</accession>
<reference evidence="2 3" key="1">
    <citation type="submission" date="2014-06" db="EMBL/GenBank/DDBJ databases">
        <authorList>
            <person name="Swart Estienne"/>
        </authorList>
    </citation>
    <scope>NUCLEOTIDE SEQUENCE [LARGE SCALE GENOMIC DNA]</scope>
    <source>
        <strain evidence="2 3">130c</strain>
    </source>
</reference>